<name>A0A939TQR4_9MICO</name>
<sequence length="128" mass="14095">MAARNTTPKPNADAAPEYDFDSWSAEDEAKAIEALKPDIRHIIVEGDFIGRFTNGQTVRLPLNLSVDQIDDLAAESDNPVDQLKKLLTDIAGAEAAADFTRRNLTETMAMAARFFNVFERIAKASLPE</sequence>
<accession>A0A939TQR4</accession>
<dbReference type="Proteomes" id="UP000680132">
    <property type="component" value="Unassembled WGS sequence"/>
</dbReference>
<gene>
    <name evidence="2" type="ORF">J5V96_09425</name>
</gene>
<comment type="caution">
    <text evidence="2">The sequence shown here is derived from an EMBL/GenBank/DDBJ whole genome shotgun (WGS) entry which is preliminary data.</text>
</comment>
<dbReference type="AlphaFoldDB" id="A0A939TQR4"/>
<reference evidence="2" key="1">
    <citation type="submission" date="2021-03" db="EMBL/GenBank/DDBJ databases">
        <title>Microbacterium sp. nov., a novel actinobacterium isolated from cow dung.</title>
        <authorList>
            <person name="Zhang L."/>
        </authorList>
    </citation>
    <scope>NUCLEOTIDE SEQUENCE</scope>
    <source>
        <strain evidence="2">NEAU-LLB</strain>
    </source>
</reference>
<dbReference type="EMBL" id="JAGFOA010000003">
    <property type="protein sequence ID" value="MBO3663735.1"/>
    <property type="molecule type" value="Genomic_DNA"/>
</dbReference>
<organism evidence="2 3">
    <name type="scientific">Microbacterium stercoris</name>
    <dbReference type="NCBI Taxonomy" id="2820289"/>
    <lineage>
        <taxon>Bacteria</taxon>
        <taxon>Bacillati</taxon>
        <taxon>Actinomycetota</taxon>
        <taxon>Actinomycetes</taxon>
        <taxon>Micrococcales</taxon>
        <taxon>Microbacteriaceae</taxon>
        <taxon>Microbacterium</taxon>
    </lineage>
</organism>
<dbReference type="RefSeq" id="WP_208503120.1">
    <property type="nucleotide sequence ID" value="NZ_JAGFOA010000003.1"/>
</dbReference>
<proteinExistence type="predicted"/>
<protein>
    <submittedName>
        <fullName evidence="2">Uncharacterized protein</fullName>
    </submittedName>
</protein>
<feature type="region of interest" description="Disordered" evidence="1">
    <location>
        <begin position="1"/>
        <end position="20"/>
    </location>
</feature>
<evidence type="ECO:0000313" key="3">
    <source>
        <dbReference type="Proteomes" id="UP000680132"/>
    </source>
</evidence>
<evidence type="ECO:0000313" key="2">
    <source>
        <dbReference type="EMBL" id="MBO3663735.1"/>
    </source>
</evidence>
<evidence type="ECO:0000256" key="1">
    <source>
        <dbReference type="SAM" id="MobiDB-lite"/>
    </source>
</evidence>
<keyword evidence="3" id="KW-1185">Reference proteome</keyword>